<dbReference type="Proteomes" id="UP000654075">
    <property type="component" value="Unassembled WGS sequence"/>
</dbReference>
<evidence type="ECO:0000313" key="3">
    <source>
        <dbReference type="Proteomes" id="UP000654075"/>
    </source>
</evidence>
<organism evidence="2 3">
    <name type="scientific">Polarella glacialis</name>
    <name type="common">Dinoflagellate</name>
    <dbReference type="NCBI Taxonomy" id="89957"/>
    <lineage>
        <taxon>Eukaryota</taxon>
        <taxon>Sar</taxon>
        <taxon>Alveolata</taxon>
        <taxon>Dinophyceae</taxon>
        <taxon>Suessiales</taxon>
        <taxon>Suessiaceae</taxon>
        <taxon>Polarella</taxon>
    </lineage>
</organism>
<feature type="compositionally biased region" description="Low complexity" evidence="1">
    <location>
        <begin position="48"/>
        <end position="59"/>
    </location>
</feature>
<sequence length="202" mass="21649">NNNSSQPLGAALSAGGVPPQAARIRLPLVEVPSSPSSTRSGPRRRSRSGSADSLASAGSVVWGGNEEDDHLADICRKALRVSGDVEELDVEAQAARSNGQNAAGAPPPPPGDHWIQYQDEDGGDFWYFYEGPSCCNKQRTTIFWARLLQNNNKEQQTTTTTGRAASGGRVMRVPPQRGSRTDCSILPLGCCCLIVAYRRLIV</sequence>
<comment type="caution">
    <text evidence="2">The sequence shown here is derived from an EMBL/GenBank/DDBJ whole genome shotgun (WGS) entry which is preliminary data.</text>
</comment>
<reference evidence="2" key="1">
    <citation type="submission" date="2021-02" db="EMBL/GenBank/DDBJ databases">
        <authorList>
            <person name="Dougan E. K."/>
            <person name="Rhodes N."/>
            <person name="Thang M."/>
            <person name="Chan C."/>
        </authorList>
    </citation>
    <scope>NUCLEOTIDE SEQUENCE</scope>
</reference>
<proteinExistence type="predicted"/>
<protein>
    <submittedName>
        <fullName evidence="2">Uncharacterized protein</fullName>
    </submittedName>
</protein>
<dbReference type="AlphaFoldDB" id="A0A813FX64"/>
<feature type="non-terminal residue" evidence="2">
    <location>
        <position position="1"/>
    </location>
</feature>
<evidence type="ECO:0000313" key="2">
    <source>
        <dbReference type="EMBL" id="CAE8615212.1"/>
    </source>
</evidence>
<dbReference type="EMBL" id="CAJNNV010025582">
    <property type="protein sequence ID" value="CAE8615212.1"/>
    <property type="molecule type" value="Genomic_DNA"/>
</dbReference>
<name>A0A813FX64_POLGL</name>
<accession>A0A813FX64</accession>
<keyword evidence="3" id="KW-1185">Reference proteome</keyword>
<gene>
    <name evidence="2" type="ORF">PGLA1383_LOCUS32932</name>
</gene>
<evidence type="ECO:0000256" key="1">
    <source>
        <dbReference type="SAM" id="MobiDB-lite"/>
    </source>
</evidence>
<feature type="region of interest" description="Disordered" evidence="1">
    <location>
        <begin position="1"/>
        <end position="64"/>
    </location>
</feature>